<dbReference type="SUPFAM" id="SSF56112">
    <property type="entry name" value="Protein kinase-like (PK-like)"/>
    <property type="match status" value="1"/>
</dbReference>
<dbReference type="InterPro" id="IPR000719">
    <property type="entry name" value="Prot_kinase_dom"/>
</dbReference>
<dbReference type="AlphaFoldDB" id="A0A0G0PRD6"/>
<dbReference type="PROSITE" id="PS50011">
    <property type="entry name" value="PROTEIN_KINASE_DOM"/>
    <property type="match status" value="1"/>
</dbReference>
<dbReference type="PROSITE" id="PS00107">
    <property type="entry name" value="PROTEIN_KINASE_ATP"/>
    <property type="match status" value="1"/>
</dbReference>
<dbReference type="GO" id="GO:0005737">
    <property type="term" value="C:cytoplasm"/>
    <property type="evidence" value="ECO:0007669"/>
    <property type="project" value="TreeGrafter"/>
</dbReference>
<feature type="domain" description="Protein kinase" evidence="2">
    <location>
        <begin position="12"/>
        <end position="126"/>
    </location>
</feature>
<dbReference type="Pfam" id="PF00069">
    <property type="entry name" value="Pkinase"/>
    <property type="match status" value="1"/>
</dbReference>
<accession>A0A0G0PRD6</accession>
<dbReference type="Proteomes" id="UP000034539">
    <property type="component" value="Unassembled WGS sequence"/>
</dbReference>
<gene>
    <name evidence="3" type="ORF">UT63_C0097G0004</name>
</gene>
<proteinExistence type="predicted"/>
<evidence type="ECO:0000313" key="3">
    <source>
        <dbReference type="EMBL" id="KKR30503.1"/>
    </source>
</evidence>
<dbReference type="GO" id="GO:0004674">
    <property type="term" value="F:protein serine/threonine kinase activity"/>
    <property type="evidence" value="ECO:0007669"/>
    <property type="project" value="UniProtKB-KW"/>
</dbReference>
<organism evidence="3 4">
    <name type="scientific">Candidatus Gottesmanbacteria bacterium GW2011_GWC2_39_8</name>
    <dbReference type="NCBI Taxonomy" id="1618450"/>
    <lineage>
        <taxon>Bacteria</taxon>
        <taxon>Candidatus Gottesmaniibacteriota</taxon>
    </lineage>
</organism>
<keyword evidence="3" id="KW-0808">Transferase</keyword>
<dbReference type="InterPro" id="IPR053235">
    <property type="entry name" value="Ser_Thr_kinase"/>
</dbReference>
<dbReference type="GO" id="GO:0005524">
    <property type="term" value="F:ATP binding"/>
    <property type="evidence" value="ECO:0007669"/>
    <property type="project" value="UniProtKB-UniRule"/>
</dbReference>
<keyword evidence="1" id="KW-0547">Nucleotide-binding</keyword>
<keyword evidence="3" id="KW-0723">Serine/threonine-protein kinase</keyword>
<dbReference type="EMBL" id="LBXN01000097">
    <property type="protein sequence ID" value="KKR30503.1"/>
    <property type="molecule type" value="Genomic_DNA"/>
</dbReference>
<evidence type="ECO:0000313" key="4">
    <source>
        <dbReference type="Proteomes" id="UP000034539"/>
    </source>
</evidence>
<protein>
    <submittedName>
        <fullName evidence="3">Serine/threonine protein kinase 11</fullName>
    </submittedName>
</protein>
<keyword evidence="3" id="KW-0418">Kinase</keyword>
<comment type="caution">
    <text evidence="3">The sequence shown here is derived from an EMBL/GenBank/DDBJ whole genome shotgun (WGS) entry which is preliminary data.</text>
</comment>
<keyword evidence="1" id="KW-0067">ATP-binding</keyword>
<dbReference type="Gene3D" id="1.10.510.10">
    <property type="entry name" value="Transferase(Phosphotransferase) domain 1"/>
    <property type="match status" value="1"/>
</dbReference>
<feature type="non-terminal residue" evidence="3">
    <location>
        <position position="126"/>
    </location>
</feature>
<name>A0A0G0PRD6_9BACT</name>
<evidence type="ECO:0000256" key="1">
    <source>
        <dbReference type="PROSITE-ProRule" id="PRU10141"/>
    </source>
</evidence>
<sequence length="126" mass="14161">MSTLSYTNVGKFQRIQLLGQGCFGQVFKVLDTKLLEYRALKIINAPKDDDDYVKQLKEAQTLVSCRHRHVVDVKEADYYSVDGEKRVCIAYELVENGSVESALKAGKVFAPFYATSIIVDALFGME</sequence>
<dbReference type="InterPro" id="IPR017441">
    <property type="entry name" value="Protein_kinase_ATP_BS"/>
</dbReference>
<dbReference type="PANTHER" id="PTHR24361">
    <property type="entry name" value="MITOGEN-ACTIVATED KINASE KINASE KINASE"/>
    <property type="match status" value="1"/>
</dbReference>
<feature type="binding site" evidence="1">
    <location>
        <position position="41"/>
    </location>
    <ligand>
        <name>ATP</name>
        <dbReference type="ChEBI" id="CHEBI:30616"/>
    </ligand>
</feature>
<dbReference type="InterPro" id="IPR011009">
    <property type="entry name" value="Kinase-like_dom_sf"/>
</dbReference>
<evidence type="ECO:0000259" key="2">
    <source>
        <dbReference type="PROSITE" id="PS50011"/>
    </source>
</evidence>
<reference evidence="3 4" key="1">
    <citation type="journal article" date="2015" name="Nature">
        <title>rRNA introns, odd ribosomes, and small enigmatic genomes across a large radiation of phyla.</title>
        <authorList>
            <person name="Brown C.T."/>
            <person name="Hug L.A."/>
            <person name="Thomas B.C."/>
            <person name="Sharon I."/>
            <person name="Castelle C.J."/>
            <person name="Singh A."/>
            <person name="Wilkins M.J."/>
            <person name="Williams K.H."/>
            <person name="Banfield J.F."/>
        </authorList>
    </citation>
    <scope>NUCLEOTIDE SEQUENCE [LARGE SCALE GENOMIC DNA]</scope>
</reference>